<dbReference type="PROSITE" id="PS51819">
    <property type="entry name" value="VOC"/>
    <property type="match status" value="1"/>
</dbReference>
<dbReference type="SUPFAM" id="SSF54593">
    <property type="entry name" value="Glyoxalase/Bleomycin resistance protein/Dihydroxybiphenyl dioxygenase"/>
    <property type="match status" value="1"/>
</dbReference>
<evidence type="ECO:0000313" key="3">
    <source>
        <dbReference type="EMBL" id="MBI3127965.1"/>
    </source>
</evidence>
<dbReference type="InterPro" id="IPR037523">
    <property type="entry name" value="VOC_core"/>
</dbReference>
<proteinExistence type="predicted"/>
<dbReference type="GO" id="GO:0046872">
    <property type="term" value="F:metal ion binding"/>
    <property type="evidence" value="ECO:0007669"/>
    <property type="project" value="UniProtKB-KW"/>
</dbReference>
<evidence type="ECO:0000256" key="1">
    <source>
        <dbReference type="ARBA" id="ARBA00022723"/>
    </source>
</evidence>
<evidence type="ECO:0000313" key="4">
    <source>
        <dbReference type="Proteomes" id="UP000782312"/>
    </source>
</evidence>
<reference evidence="3" key="1">
    <citation type="submission" date="2020-07" db="EMBL/GenBank/DDBJ databases">
        <title>Huge and variable diversity of episymbiotic CPR bacteria and DPANN archaea in groundwater ecosystems.</title>
        <authorList>
            <person name="He C.Y."/>
            <person name="Keren R."/>
            <person name="Whittaker M."/>
            <person name="Farag I.F."/>
            <person name="Doudna J."/>
            <person name="Cate J.H.D."/>
            <person name="Banfield J.F."/>
        </authorList>
    </citation>
    <scope>NUCLEOTIDE SEQUENCE</scope>
    <source>
        <strain evidence="3">NC_groundwater_763_Ag_S-0.2um_68_21</strain>
    </source>
</reference>
<dbReference type="PANTHER" id="PTHR43048">
    <property type="entry name" value="METHYLMALONYL-COA EPIMERASE"/>
    <property type="match status" value="1"/>
</dbReference>
<dbReference type="InterPro" id="IPR029068">
    <property type="entry name" value="Glyas_Bleomycin-R_OHBP_Dase"/>
</dbReference>
<accession>A0A932HYB9</accession>
<dbReference type="Proteomes" id="UP000782312">
    <property type="component" value="Unassembled WGS sequence"/>
</dbReference>
<keyword evidence="1" id="KW-0479">Metal-binding</keyword>
<gene>
    <name evidence="3" type="ORF">HYZ11_10200</name>
</gene>
<evidence type="ECO:0000259" key="2">
    <source>
        <dbReference type="PROSITE" id="PS51819"/>
    </source>
</evidence>
<dbReference type="GO" id="GO:0046491">
    <property type="term" value="P:L-methylmalonyl-CoA metabolic process"/>
    <property type="evidence" value="ECO:0007669"/>
    <property type="project" value="TreeGrafter"/>
</dbReference>
<dbReference type="Pfam" id="PF13669">
    <property type="entry name" value="Glyoxalase_4"/>
    <property type="match status" value="1"/>
</dbReference>
<dbReference type="PANTHER" id="PTHR43048:SF3">
    <property type="entry name" value="METHYLMALONYL-COA EPIMERASE, MITOCHONDRIAL"/>
    <property type="match status" value="1"/>
</dbReference>
<feature type="domain" description="VOC" evidence="2">
    <location>
        <begin position="3"/>
        <end position="132"/>
    </location>
</feature>
<dbReference type="Gene3D" id="3.10.180.10">
    <property type="entry name" value="2,3-Dihydroxybiphenyl 1,2-Dioxygenase, domain 1"/>
    <property type="match status" value="1"/>
</dbReference>
<name>A0A932HYB9_UNCTE</name>
<protein>
    <submittedName>
        <fullName evidence="3">VOC family protein</fullName>
    </submittedName>
</protein>
<dbReference type="GO" id="GO:0004493">
    <property type="term" value="F:methylmalonyl-CoA epimerase activity"/>
    <property type="evidence" value="ECO:0007669"/>
    <property type="project" value="TreeGrafter"/>
</dbReference>
<organism evidence="3 4">
    <name type="scientific">Tectimicrobiota bacterium</name>
    <dbReference type="NCBI Taxonomy" id="2528274"/>
    <lineage>
        <taxon>Bacteria</taxon>
        <taxon>Pseudomonadati</taxon>
        <taxon>Nitrospinota/Tectimicrobiota group</taxon>
        <taxon>Candidatus Tectimicrobiota</taxon>
    </lineage>
</organism>
<dbReference type="EMBL" id="JACPUR010000021">
    <property type="protein sequence ID" value="MBI3127965.1"/>
    <property type="molecule type" value="Genomic_DNA"/>
</dbReference>
<comment type="caution">
    <text evidence="3">The sequence shown here is derived from an EMBL/GenBank/DDBJ whole genome shotgun (WGS) entry which is preliminary data.</text>
</comment>
<dbReference type="AlphaFoldDB" id="A0A932HYB9"/>
<dbReference type="InterPro" id="IPR051785">
    <property type="entry name" value="MMCE/EMCE_epimerase"/>
</dbReference>
<sequence length="145" mass="16118">MPAMDHIGYAVRDADGKRGMMEKLLGFTFLERKVYERPGNTSRLDFYECQGAVLELLENSNPEAPANKFIAARGEGLHHICFRVDDLRAVMAEWEGKGVKFTLRPLFGSRGGIITFTDPSTTGGLAIELVQYLKAGEPVPDWAQK</sequence>